<dbReference type="GeneID" id="101894546"/>
<reference evidence="3" key="2">
    <citation type="submission" date="2025-04" db="UniProtKB">
        <authorList>
            <consortium name="RefSeq"/>
        </authorList>
    </citation>
    <scope>IDENTIFICATION</scope>
    <source>
        <strain evidence="3">Aabys</strain>
    </source>
</reference>
<evidence type="ECO:0000313" key="1">
    <source>
        <dbReference type="EnsemblMetazoa" id="MDOA007048-PA"/>
    </source>
</evidence>
<sequence>MPPKTCQKTTVSKVTVEKSVVAAKPKPKAAGSNVAMVPINITVVNGGRSGATGARRTPTVNVNIMQSSVSQTKRAPAASRVQSVTTTTVKKTAIESKPVTTKKPAIKAKCIMFEVSRK</sequence>
<keyword evidence="2" id="KW-1185">Reference proteome</keyword>
<proteinExistence type="predicted"/>
<protein>
    <submittedName>
        <fullName evidence="3">Uncharacterized protein LOC101894546</fullName>
    </submittedName>
</protein>
<name>A0A1I8MP91_MUSDO</name>
<evidence type="ECO:0000313" key="2">
    <source>
        <dbReference type="Proteomes" id="UP001652621"/>
    </source>
</evidence>
<dbReference type="VEuPathDB" id="VectorBase:MDOMA2_014798"/>
<dbReference type="EnsemblMetazoa" id="MDOA007048-RA">
    <property type="protein sequence ID" value="MDOA007048-PA"/>
    <property type="gene ID" value="MDOA007048"/>
</dbReference>
<accession>A0A1I8MP91</accession>
<reference evidence="1" key="1">
    <citation type="submission" date="2020-05" db="UniProtKB">
        <authorList>
            <consortium name="EnsemblMetazoa"/>
        </authorList>
    </citation>
    <scope>IDENTIFICATION</scope>
    <source>
        <strain evidence="1">Aabys</strain>
    </source>
</reference>
<dbReference type="VEuPathDB" id="VectorBase:MDOA007048"/>
<dbReference type="Proteomes" id="UP001652621">
    <property type="component" value="Unplaced"/>
</dbReference>
<organism evidence="1">
    <name type="scientific">Musca domestica</name>
    <name type="common">House fly</name>
    <dbReference type="NCBI Taxonomy" id="7370"/>
    <lineage>
        <taxon>Eukaryota</taxon>
        <taxon>Metazoa</taxon>
        <taxon>Ecdysozoa</taxon>
        <taxon>Arthropoda</taxon>
        <taxon>Hexapoda</taxon>
        <taxon>Insecta</taxon>
        <taxon>Pterygota</taxon>
        <taxon>Neoptera</taxon>
        <taxon>Endopterygota</taxon>
        <taxon>Diptera</taxon>
        <taxon>Brachycera</taxon>
        <taxon>Muscomorpha</taxon>
        <taxon>Muscoidea</taxon>
        <taxon>Muscidae</taxon>
        <taxon>Musca</taxon>
    </lineage>
</organism>
<evidence type="ECO:0000313" key="3">
    <source>
        <dbReference type="RefSeq" id="XP_005183969.1"/>
    </source>
</evidence>
<dbReference type="KEGG" id="mde:101894546"/>
<gene>
    <name evidence="1" type="primary">101894546</name>
    <name evidence="3" type="synonym">LOC101894546</name>
</gene>
<dbReference type="AlphaFoldDB" id="A0A1I8MP91"/>
<dbReference type="RefSeq" id="XP_005183969.1">
    <property type="nucleotide sequence ID" value="XM_005183912.3"/>
</dbReference>